<keyword evidence="12" id="KW-0479">Metal-binding</keyword>
<proteinExistence type="inferred from homology"/>
<evidence type="ECO:0000256" key="10">
    <source>
        <dbReference type="ARBA" id="ARBA00043193"/>
    </source>
</evidence>
<protein>
    <recommendedName>
        <fullName evidence="4">ADP-ribosylhydrolase ARH3</fullName>
        <ecNumber evidence="2">3.2.1.143</ecNumber>
    </recommendedName>
    <alternativeName>
        <fullName evidence="5">ADP-ribose glycohydrolase ARH3</fullName>
    </alternativeName>
    <alternativeName>
        <fullName evidence="6">ADP-ribosylhydrolase 3</fullName>
    </alternativeName>
    <alternativeName>
        <fullName evidence="9">O-acetyl-ADP-ribose deacetylase ARH3</fullName>
    </alternativeName>
    <alternativeName>
        <fullName evidence="10">Poly(ADP-ribose) glycohydrolase ARH3</fullName>
    </alternativeName>
    <alternativeName>
        <fullName evidence="8">[Protein ADP-ribosylarginine] hydrolase-like protein 2</fullName>
    </alternativeName>
    <alternativeName>
        <fullName evidence="7">[Protein ADP-ribosylserine] hydrolase</fullName>
    </alternativeName>
</protein>
<comment type="caution">
    <text evidence="13">The sequence shown here is derived from an EMBL/GenBank/DDBJ whole genome shotgun (WGS) entry which is preliminary data.</text>
</comment>
<dbReference type="InterPro" id="IPR005502">
    <property type="entry name" value="Ribosyl_crysJ1"/>
</dbReference>
<name>A0A812N3T7_SYMPI</name>
<dbReference type="PANTHER" id="PTHR16222">
    <property type="entry name" value="ADP-RIBOSYLGLYCOHYDROLASE"/>
    <property type="match status" value="1"/>
</dbReference>
<feature type="binding site" evidence="12">
    <location>
        <position position="338"/>
    </location>
    <ligand>
        <name>Mg(2+)</name>
        <dbReference type="ChEBI" id="CHEBI:18420"/>
        <label>1</label>
    </ligand>
</feature>
<dbReference type="PANTHER" id="PTHR16222:SF24">
    <property type="entry name" value="ADP-RIBOSYLHYDROLASE ARH3"/>
    <property type="match status" value="1"/>
</dbReference>
<dbReference type="SUPFAM" id="SSF101478">
    <property type="entry name" value="ADP-ribosylglycohydrolase"/>
    <property type="match status" value="1"/>
</dbReference>
<organism evidence="13 14">
    <name type="scientific">Symbiodinium pilosum</name>
    <name type="common">Dinoflagellate</name>
    <dbReference type="NCBI Taxonomy" id="2952"/>
    <lineage>
        <taxon>Eukaryota</taxon>
        <taxon>Sar</taxon>
        <taxon>Alveolata</taxon>
        <taxon>Dinophyceae</taxon>
        <taxon>Suessiales</taxon>
        <taxon>Symbiodiniaceae</taxon>
        <taxon>Symbiodinium</taxon>
    </lineage>
</organism>
<dbReference type="Pfam" id="PF03747">
    <property type="entry name" value="ADP_ribosyl_GH"/>
    <property type="match status" value="1"/>
</dbReference>
<dbReference type="InterPro" id="IPR036705">
    <property type="entry name" value="Ribosyl_crysJ1_sf"/>
</dbReference>
<feature type="binding site" evidence="12">
    <location>
        <position position="336"/>
    </location>
    <ligand>
        <name>Mg(2+)</name>
        <dbReference type="ChEBI" id="CHEBI:18420"/>
        <label>1</label>
    </ligand>
</feature>
<keyword evidence="12" id="KW-0460">Magnesium</keyword>
<dbReference type="EMBL" id="CAJNIZ010010014">
    <property type="protein sequence ID" value="CAE7292410.1"/>
    <property type="molecule type" value="Genomic_DNA"/>
</dbReference>
<dbReference type="Gene3D" id="1.10.4080.10">
    <property type="entry name" value="ADP-ribosylation/Crystallin J1"/>
    <property type="match status" value="1"/>
</dbReference>
<dbReference type="Proteomes" id="UP000649617">
    <property type="component" value="Unassembled WGS sequence"/>
</dbReference>
<evidence type="ECO:0000313" key="13">
    <source>
        <dbReference type="EMBL" id="CAE7292410.1"/>
    </source>
</evidence>
<dbReference type="EC" id="3.2.1.143" evidence="2"/>
<feature type="binding site" evidence="12">
    <location>
        <position position="90"/>
    </location>
    <ligand>
        <name>Mg(2+)</name>
        <dbReference type="ChEBI" id="CHEBI:18420"/>
        <label>1</label>
    </ligand>
</feature>
<dbReference type="InterPro" id="IPR050792">
    <property type="entry name" value="ADP-ribosylglycohydrolase"/>
</dbReference>
<evidence type="ECO:0000256" key="6">
    <source>
        <dbReference type="ARBA" id="ARBA00042471"/>
    </source>
</evidence>
<evidence type="ECO:0000256" key="12">
    <source>
        <dbReference type="PIRSR" id="PIRSR605502-1"/>
    </source>
</evidence>
<comment type="cofactor">
    <cofactor evidence="12">
        <name>Mg(2+)</name>
        <dbReference type="ChEBI" id="CHEBI:18420"/>
    </cofactor>
    <text evidence="12">Binds 2 magnesium ions per subunit.</text>
</comment>
<keyword evidence="14" id="KW-1185">Reference proteome</keyword>
<reference evidence="13" key="1">
    <citation type="submission" date="2021-02" db="EMBL/GenBank/DDBJ databases">
        <authorList>
            <person name="Dougan E. K."/>
            <person name="Rhodes N."/>
            <person name="Thang M."/>
            <person name="Chan C."/>
        </authorList>
    </citation>
    <scope>NUCLEOTIDE SEQUENCE</scope>
</reference>
<dbReference type="AlphaFoldDB" id="A0A812N3T7"/>
<comment type="catalytic activity">
    <reaction evidence="11">
        <text>alpha-NAD(+) + H2O = ADP-D-ribose + nicotinamide + H(+)</text>
        <dbReference type="Rhea" id="RHEA:68792"/>
        <dbReference type="ChEBI" id="CHEBI:15377"/>
        <dbReference type="ChEBI" id="CHEBI:15378"/>
        <dbReference type="ChEBI" id="CHEBI:17154"/>
        <dbReference type="ChEBI" id="CHEBI:57967"/>
        <dbReference type="ChEBI" id="CHEBI:77017"/>
    </reaction>
</comment>
<dbReference type="GO" id="GO:0046872">
    <property type="term" value="F:metal ion binding"/>
    <property type="evidence" value="ECO:0007669"/>
    <property type="project" value="UniProtKB-KW"/>
</dbReference>
<evidence type="ECO:0000256" key="2">
    <source>
        <dbReference type="ARBA" id="ARBA00012255"/>
    </source>
</evidence>
<evidence type="ECO:0000256" key="11">
    <source>
        <dbReference type="ARBA" id="ARBA00049015"/>
    </source>
</evidence>
<evidence type="ECO:0000256" key="8">
    <source>
        <dbReference type="ARBA" id="ARBA00042850"/>
    </source>
</evidence>
<sequence length="420" mass="45648">MAECGDVSAVSVPQFALDQRAKAARHALLASAGPVTQLLIGDAIGDAFGFGVEMQDAHWLREHVTRCTSWPENPVKPDEHKFNSIRGMYSDDCEMTVGLMRALVEHGTDAAEDEMLTAWRLEWELAKRRPPPAVAGGERSGHGSVKGFFRGKATLAELRDSQATRVDPGNAPPMRALPLAFVDRASCEKLCRSNADATHPHPKARAASFLVAQAARWLIVERGDKSCILEVALERLQASDLRHEETASLLQRIRELPDYHSFGQRLQSMPENVHALLCGPQPHPDLAHVAGGEDGTSKVNGVGSDAMRTAGVVLYILRFHRGPRDALLTSLYMGGDVDSIAALCLGIVAGSEGLQLGKRSGLPWFLVEELEGVEYLVGQASRFEAWLAQKGWLPPEHRGCFEAPGGCAEEAFQASTLMTY</sequence>
<evidence type="ECO:0000256" key="3">
    <source>
        <dbReference type="ARBA" id="ARBA00022801"/>
    </source>
</evidence>
<dbReference type="OrthoDB" id="417550at2759"/>
<evidence type="ECO:0000256" key="4">
    <source>
        <dbReference type="ARBA" id="ARBA00041057"/>
    </source>
</evidence>
<comment type="similarity">
    <text evidence="1">Belongs to the ADP-ribosylglycohydrolase family.</text>
</comment>
<evidence type="ECO:0000256" key="1">
    <source>
        <dbReference type="ARBA" id="ARBA00010702"/>
    </source>
</evidence>
<dbReference type="GO" id="GO:0004649">
    <property type="term" value="F:poly(ADP-ribose) glycohydrolase activity"/>
    <property type="evidence" value="ECO:0007669"/>
    <property type="project" value="UniProtKB-EC"/>
</dbReference>
<feature type="binding site" evidence="12">
    <location>
        <position position="91"/>
    </location>
    <ligand>
        <name>Mg(2+)</name>
        <dbReference type="ChEBI" id="CHEBI:18420"/>
        <label>1</label>
    </ligand>
</feature>
<keyword evidence="3" id="KW-0378">Hydrolase</keyword>
<evidence type="ECO:0000256" key="9">
    <source>
        <dbReference type="ARBA" id="ARBA00043187"/>
    </source>
</evidence>
<feature type="binding site" evidence="12">
    <location>
        <position position="92"/>
    </location>
    <ligand>
        <name>Mg(2+)</name>
        <dbReference type="ChEBI" id="CHEBI:18420"/>
        <label>1</label>
    </ligand>
</feature>
<evidence type="ECO:0000256" key="7">
    <source>
        <dbReference type="ARBA" id="ARBA00042722"/>
    </source>
</evidence>
<evidence type="ECO:0000256" key="5">
    <source>
        <dbReference type="ARBA" id="ARBA00042398"/>
    </source>
</evidence>
<accession>A0A812N3T7</accession>
<gene>
    <name evidence="13" type="primary">frmA</name>
    <name evidence="13" type="ORF">SPIL2461_LOCUS6570</name>
</gene>
<feature type="binding site" evidence="12">
    <location>
        <position position="339"/>
    </location>
    <ligand>
        <name>Mg(2+)</name>
        <dbReference type="ChEBI" id="CHEBI:18420"/>
        <label>1</label>
    </ligand>
</feature>
<evidence type="ECO:0000313" key="14">
    <source>
        <dbReference type="Proteomes" id="UP000649617"/>
    </source>
</evidence>